<evidence type="ECO:0000256" key="1">
    <source>
        <dbReference type="SAM" id="SignalP"/>
    </source>
</evidence>
<gene>
    <name evidence="2" type="ORF">Pla163_02880</name>
</gene>
<proteinExistence type="predicted"/>
<name>A0A518CVF0_9BACT</name>
<accession>A0A518CVF0</accession>
<evidence type="ECO:0000313" key="3">
    <source>
        <dbReference type="Proteomes" id="UP000319342"/>
    </source>
</evidence>
<keyword evidence="3" id="KW-1185">Reference proteome</keyword>
<dbReference type="AlphaFoldDB" id="A0A518CVF0"/>
<feature type="signal peptide" evidence="1">
    <location>
        <begin position="1"/>
        <end position="24"/>
    </location>
</feature>
<sequence precursor="true">MPRGGRAAQLVGMKRFLIAIAALAPTVPALLVADPERAPQQTPAPTAVAAQGGITVNPYQVKVVREPGIEGLEVFDEPGIEIKVAIQVPGKPLLEVVDDRCTVRRFVDDAGTDLAPGLEAGFFHWAQLDSRWGDDPDMTIASLTLTAGSLPSPKAGRLELDATVVMLSASDLDTDEVALEFKKGVKFELAGIPFTISDVEDVEDGWGDAVQQITLETNTALDAIQKFTLLGPDGAEVGCDEMGTTTMSFGERVTIRKDIGPHVKLASGTLRVSYYRTLEEVEVPLALDLGVGF</sequence>
<feature type="chain" id="PRO_5021858060" evidence="1">
    <location>
        <begin position="25"/>
        <end position="293"/>
    </location>
</feature>
<evidence type="ECO:0000313" key="2">
    <source>
        <dbReference type="EMBL" id="QDU83191.1"/>
    </source>
</evidence>
<dbReference type="Proteomes" id="UP000319342">
    <property type="component" value="Chromosome"/>
</dbReference>
<organism evidence="2 3">
    <name type="scientific">Rohdeia mirabilis</name>
    <dbReference type="NCBI Taxonomy" id="2528008"/>
    <lineage>
        <taxon>Bacteria</taxon>
        <taxon>Pseudomonadati</taxon>
        <taxon>Planctomycetota</taxon>
        <taxon>Planctomycetia</taxon>
        <taxon>Planctomycetia incertae sedis</taxon>
        <taxon>Rohdeia</taxon>
    </lineage>
</organism>
<protein>
    <submittedName>
        <fullName evidence="2">Uncharacterized protein</fullName>
    </submittedName>
</protein>
<reference evidence="2 3" key="1">
    <citation type="submission" date="2019-02" db="EMBL/GenBank/DDBJ databases">
        <title>Deep-cultivation of Planctomycetes and their phenomic and genomic characterization uncovers novel biology.</title>
        <authorList>
            <person name="Wiegand S."/>
            <person name="Jogler M."/>
            <person name="Boedeker C."/>
            <person name="Pinto D."/>
            <person name="Vollmers J."/>
            <person name="Rivas-Marin E."/>
            <person name="Kohn T."/>
            <person name="Peeters S.H."/>
            <person name="Heuer A."/>
            <person name="Rast P."/>
            <person name="Oberbeckmann S."/>
            <person name="Bunk B."/>
            <person name="Jeske O."/>
            <person name="Meyerdierks A."/>
            <person name="Storesund J.E."/>
            <person name="Kallscheuer N."/>
            <person name="Luecker S."/>
            <person name="Lage O.M."/>
            <person name="Pohl T."/>
            <person name="Merkel B.J."/>
            <person name="Hornburger P."/>
            <person name="Mueller R.-W."/>
            <person name="Bruemmer F."/>
            <person name="Labrenz M."/>
            <person name="Spormann A.M."/>
            <person name="Op den Camp H."/>
            <person name="Overmann J."/>
            <person name="Amann R."/>
            <person name="Jetten M.S.M."/>
            <person name="Mascher T."/>
            <person name="Medema M.H."/>
            <person name="Devos D.P."/>
            <person name="Kaster A.-K."/>
            <person name="Ovreas L."/>
            <person name="Rohde M."/>
            <person name="Galperin M.Y."/>
            <person name="Jogler C."/>
        </authorList>
    </citation>
    <scope>NUCLEOTIDE SEQUENCE [LARGE SCALE GENOMIC DNA]</scope>
    <source>
        <strain evidence="2 3">Pla163</strain>
    </source>
</reference>
<keyword evidence="1" id="KW-0732">Signal</keyword>
<dbReference type="EMBL" id="CP036290">
    <property type="protein sequence ID" value="QDU83191.1"/>
    <property type="molecule type" value="Genomic_DNA"/>
</dbReference>